<dbReference type="STRING" id="29920.A0A329S8M2"/>
<dbReference type="Proteomes" id="UP000735874">
    <property type="component" value="Unassembled WGS sequence"/>
</dbReference>
<dbReference type="EMBL" id="RCMK01000272">
    <property type="protein sequence ID" value="KAG2939533.1"/>
    <property type="molecule type" value="Genomic_DNA"/>
</dbReference>
<reference evidence="7" key="3">
    <citation type="submission" date="2021-01" db="EMBL/GenBank/DDBJ databases">
        <title>Phytophthora aleatoria, a newly-described species from Pinus radiata is distinct from Phytophthora cactorum isolates based on comparative genomics.</title>
        <authorList>
            <person name="Mcdougal R."/>
            <person name="Panda P."/>
            <person name="Williams N."/>
            <person name="Studholme D.J."/>
        </authorList>
    </citation>
    <scope>NUCLEOTIDE SEQUENCE</scope>
    <source>
        <strain evidence="7">NZFS 3830</strain>
    </source>
</reference>
<dbReference type="Proteomes" id="UP000760860">
    <property type="component" value="Unassembled WGS sequence"/>
</dbReference>
<protein>
    <submittedName>
        <fullName evidence="8">Uncharacterized protein</fullName>
    </submittedName>
</protein>
<dbReference type="EMBL" id="RCMG01000287">
    <property type="protein sequence ID" value="KAG2857514.1"/>
    <property type="molecule type" value="Genomic_DNA"/>
</dbReference>
<evidence type="ECO:0000313" key="5">
    <source>
        <dbReference type="EMBL" id="KAG2983773.1"/>
    </source>
</evidence>
<evidence type="ECO:0000313" key="2">
    <source>
        <dbReference type="EMBL" id="KAG2857514.1"/>
    </source>
</evidence>
<dbReference type="AlphaFoldDB" id="A0A329S8M2"/>
<dbReference type="Proteomes" id="UP000688947">
    <property type="component" value="Unassembled WGS sequence"/>
</dbReference>
<dbReference type="Proteomes" id="UP000251314">
    <property type="component" value="Unassembled WGS sequence"/>
</dbReference>
<dbReference type="Proteomes" id="UP000774804">
    <property type="component" value="Unassembled WGS sequence"/>
</dbReference>
<evidence type="ECO:0000313" key="3">
    <source>
        <dbReference type="EMBL" id="KAG2922203.1"/>
    </source>
</evidence>
<organism evidence="8 9">
    <name type="scientific">Phytophthora cactorum</name>
    <dbReference type="NCBI Taxonomy" id="29920"/>
    <lineage>
        <taxon>Eukaryota</taxon>
        <taxon>Sar</taxon>
        <taxon>Stramenopiles</taxon>
        <taxon>Oomycota</taxon>
        <taxon>Peronosporomycetes</taxon>
        <taxon>Peronosporales</taxon>
        <taxon>Peronosporaceae</taxon>
        <taxon>Phytophthora</taxon>
    </lineage>
</organism>
<dbReference type="VEuPathDB" id="FungiDB:PC110_g11753"/>
<feature type="region of interest" description="Disordered" evidence="1">
    <location>
        <begin position="25"/>
        <end position="89"/>
    </location>
</feature>
<reference evidence="8 9" key="1">
    <citation type="submission" date="2018-01" db="EMBL/GenBank/DDBJ databases">
        <title>Draft genome of the strawberry crown rot pathogen Phytophthora cactorum.</title>
        <authorList>
            <person name="Armitage A.D."/>
            <person name="Lysoe E."/>
            <person name="Nellist C.F."/>
            <person name="Harrison R.J."/>
            <person name="Brurberg M.B."/>
        </authorList>
    </citation>
    <scope>NUCLEOTIDE SEQUENCE [LARGE SCALE GENOMIC DNA]</scope>
    <source>
        <strain evidence="8 9">10300</strain>
    </source>
</reference>
<keyword evidence="9" id="KW-1185">Reference proteome</keyword>
<evidence type="ECO:0000256" key="1">
    <source>
        <dbReference type="SAM" id="MobiDB-lite"/>
    </source>
</evidence>
<evidence type="ECO:0000313" key="8">
    <source>
        <dbReference type="EMBL" id="RAW31902.1"/>
    </source>
</evidence>
<dbReference type="EMBL" id="MJFZ01000301">
    <property type="protein sequence ID" value="RAW31902.1"/>
    <property type="molecule type" value="Genomic_DNA"/>
</dbReference>
<evidence type="ECO:0000313" key="6">
    <source>
        <dbReference type="EMBL" id="KAG3221399.1"/>
    </source>
</evidence>
<name>A0A329S8M2_9STRA</name>
<evidence type="ECO:0000313" key="9">
    <source>
        <dbReference type="Proteomes" id="UP000251314"/>
    </source>
</evidence>
<sequence length="146" mass="15494">MAALPSVAPVSSNSPTATATVATAFDGRGSRLSRVARRGGAASSLTTGGPTAWTANNEKTGPSSENESDNKMQRSMPSASQSKSSKWSALRREILPSPALMTISAKVQHIIDMLKKPPEDRSESDILSPCYYYTLSARSVIACFLD</sequence>
<evidence type="ECO:0000313" key="7">
    <source>
        <dbReference type="EMBL" id="KAG6966955.1"/>
    </source>
</evidence>
<accession>A0A329S8M2</accession>
<evidence type="ECO:0000313" key="4">
    <source>
        <dbReference type="EMBL" id="KAG2939533.1"/>
    </source>
</evidence>
<feature type="compositionally biased region" description="Polar residues" evidence="1">
    <location>
        <begin position="43"/>
        <end position="65"/>
    </location>
</feature>
<proteinExistence type="predicted"/>
<dbReference type="Proteomes" id="UP000697107">
    <property type="component" value="Unassembled WGS sequence"/>
</dbReference>
<feature type="compositionally biased region" description="Low complexity" evidence="1">
    <location>
        <begin position="75"/>
        <end position="88"/>
    </location>
</feature>
<dbReference type="EMBL" id="RCMI01000254">
    <property type="protein sequence ID" value="KAG2922203.1"/>
    <property type="molecule type" value="Genomic_DNA"/>
</dbReference>
<dbReference type="OrthoDB" id="111966at2759"/>
<gene>
    <name evidence="7" type="ORF">JG687_00004553</name>
    <name evidence="8" type="ORF">PC110_g11753</name>
    <name evidence="2" type="ORF">PC113_g10612</name>
    <name evidence="3" type="ORF">PC115_g9311</name>
    <name evidence="4" type="ORF">PC117_g10884</name>
    <name evidence="5" type="ORF">PC118_g9228</name>
    <name evidence="6" type="ORF">PC129_g7858</name>
</gene>
<comment type="caution">
    <text evidence="8">The sequence shown here is derived from an EMBL/GenBank/DDBJ whole genome shotgun (WGS) entry which is preliminary data.</text>
</comment>
<dbReference type="EMBL" id="RCML01000249">
    <property type="protein sequence ID" value="KAG2983773.1"/>
    <property type="molecule type" value="Genomic_DNA"/>
</dbReference>
<dbReference type="EMBL" id="RCMV01000220">
    <property type="protein sequence ID" value="KAG3221399.1"/>
    <property type="molecule type" value="Genomic_DNA"/>
</dbReference>
<dbReference type="EMBL" id="JAENGZ010000158">
    <property type="protein sequence ID" value="KAG6966955.1"/>
    <property type="molecule type" value="Genomic_DNA"/>
</dbReference>
<reference evidence="2" key="2">
    <citation type="submission" date="2018-10" db="EMBL/GenBank/DDBJ databases">
        <title>Effector identification in a new, highly contiguous assembly of the strawberry crown rot pathogen Phytophthora cactorum.</title>
        <authorList>
            <person name="Armitage A.D."/>
            <person name="Nellist C.F."/>
            <person name="Bates H."/>
            <person name="Vickerstaff R.J."/>
            <person name="Harrison R.J."/>
        </authorList>
    </citation>
    <scope>NUCLEOTIDE SEQUENCE</scope>
    <source>
        <strain evidence="2">15-7</strain>
        <strain evidence="3">4032</strain>
        <strain evidence="4">4040</strain>
        <strain evidence="5">P415</strain>
        <strain evidence="6">P421</strain>
    </source>
</reference>
<dbReference type="Proteomes" id="UP000736787">
    <property type="component" value="Unassembled WGS sequence"/>
</dbReference>